<dbReference type="Gene3D" id="3.10.450.710">
    <property type="entry name" value="Tgt2/MlaC"/>
    <property type="match status" value="1"/>
</dbReference>
<dbReference type="AlphaFoldDB" id="A0A8J6TDH3"/>
<dbReference type="InterPro" id="IPR008869">
    <property type="entry name" value="MlaC/ttg2D"/>
</dbReference>
<dbReference type="Proteomes" id="UP000614424">
    <property type="component" value="Unassembled WGS sequence"/>
</dbReference>
<name>A0A8J6TDH3_9BACT</name>
<sequence length="221" mass="26308">MINFAYKFIGKTGKKWCLFLIALLFFLSPSLSWGGVEPHPAESSAIDQVKETVDAILLILNEEHVFEEKWPEKKKEIVVLIKERFDFRELSMRALGKYWKMRTNEEKDYFVELFQDVLQNTYIDRLKTYSTEKIVFHKQITEKEKALVYCAFLRKDQEIPMKYRARKVNDSWLIYDIVIEGVSLVGNYRKQFEQIIRQDQYSGLVAKMIEKAKKQDENLQQ</sequence>
<dbReference type="EMBL" id="JACNJZ010000040">
    <property type="protein sequence ID" value="MBC8316553.1"/>
    <property type="molecule type" value="Genomic_DNA"/>
</dbReference>
<dbReference type="Pfam" id="PF05494">
    <property type="entry name" value="MlaC"/>
    <property type="match status" value="1"/>
</dbReference>
<dbReference type="InterPro" id="IPR042245">
    <property type="entry name" value="Tgt2/MlaC_sf"/>
</dbReference>
<comment type="caution">
    <text evidence="1">The sequence shown here is derived from an EMBL/GenBank/DDBJ whole genome shotgun (WGS) entry which is preliminary data.</text>
</comment>
<proteinExistence type="predicted"/>
<reference evidence="1 2" key="1">
    <citation type="submission" date="2020-08" db="EMBL/GenBank/DDBJ databases">
        <title>Bridging the membrane lipid divide: bacteria of the FCB group superphylum have the potential to synthesize archaeal ether lipids.</title>
        <authorList>
            <person name="Villanueva L."/>
            <person name="Von Meijenfeldt F.A.B."/>
            <person name="Westbye A.B."/>
            <person name="Yadav S."/>
            <person name="Hopmans E.C."/>
            <person name="Dutilh B.E."/>
            <person name="Sinninghe Damste J.S."/>
        </authorList>
    </citation>
    <scope>NUCLEOTIDE SEQUENCE [LARGE SCALE GENOMIC DNA]</scope>
    <source>
        <strain evidence="1">NIOZ-UU47</strain>
    </source>
</reference>
<gene>
    <name evidence="1" type="ORF">H8E41_01510</name>
</gene>
<protein>
    <submittedName>
        <fullName evidence="1">ABC transporter substrate-binding protein</fullName>
    </submittedName>
</protein>
<organism evidence="1 2">
    <name type="scientific">Candidatus Desulfobia pelagia</name>
    <dbReference type="NCBI Taxonomy" id="2841692"/>
    <lineage>
        <taxon>Bacteria</taxon>
        <taxon>Pseudomonadati</taxon>
        <taxon>Thermodesulfobacteriota</taxon>
        <taxon>Desulfobulbia</taxon>
        <taxon>Desulfobulbales</taxon>
        <taxon>Desulfobulbaceae</taxon>
        <taxon>Candidatus Desulfobia</taxon>
    </lineage>
</organism>
<evidence type="ECO:0000313" key="1">
    <source>
        <dbReference type="EMBL" id="MBC8316553.1"/>
    </source>
</evidence>
<dbReference type="PIRSF" id="PIRSF004649">
    <property type="entry name" value="MlaC"/>
    <property type="match status" value="1"/>
</dbReference>
<dbReference type="PANTHER" id="PTHR36573:SF1">
    <property type="entry name" value="INTERMEMBRANE PHOSPHOLIPID TRANSPORT SYSTEM BINDING PROTEIN MLAC"/>
    <property type="match status" value="1"/>
</dbReference>
<evidence type="ECO:0000313" key="2">
    <source>
        <dbReference type="Proteomes" id="UP000614424"/>
    </source>
</evidence>
<dbReference type="PANTHER" id="PTHR36573">
    <property type="entry name" value="INTERMEMBRANE PHOSPHOLIPID TRANSPORT SYSTEM BINDING PROTEIN MLAC"/>
    <property type="match status" value="1"/>
</dbReference>
<accession>A0A8J6TDH3</accession>